<evidence type="ECO:0000313" key="2">
    <source>
        <dbReference type="Proteomes" id="UP000289555"/>
    </source>
</evidence>
<gene>
    <name evidence="1" type="ORF">HORIV_20080</name>
</gene>
<protein>
    <submittedName>
        <fullName evidence="1">Uncharacterized protein</fullName>
    </submittedName>
</protein>
<sequence length="90" mass="9499">MAQVSIAVGTNYLRALHAVSGIRMLLNAAATQWPIKAWPAAASIKLVLVLKQWRVAAYAVVNALGVANLIITGERALGAFLTRYAVLLGG</sequence>
<name>A0ABM7GGF4_9GAMM</name>
<keyword evidence="2" id="KW-1185">Reference proteome</keyword>
<dbReference type="Proteomes" id="UP000289555">
    <property type="component" value="Chromosome"/>
</dbReference>
<dbReference type="EMBL" id="AP019416">
    <property type="protein sequence ID" value="BBI49587.1"/>
    <property type="molecule type" value="Genomic_DNA"/>
</dbReference>
<reference evidence="2" key="1">
    <citation type="journal article" date="2019" name="Microbiol. Resour. Announc.">
        <title>Complete Genome Sequence of Halomonas olivaria, a Moderately Halophilic Bacterium Isolated from Olive Processing Effluents, Obtained by Nanopore Sequencing.</title>
        <authorList>
            <person name="Nagata S."/>
            <person name="Ii K.M."/>
            <person name="Tsukimi T."/>
            <person name="Miura M.C."/>
            <person name="Galipon J."/>
            <person name="Arakawa K."/>
        </authorList>
    </citation>
    <scope>NUCLEOTIDE SEQUENCE [LARGE SCALE GENOMIC DNA]</scope>
    <source>
        <strain evidence="2">TYRC17</strain>
    </source>
</reference>
<evidence type="ECO:0000313" key="1">
    <source>
        <dbReference type="EMBL" id="BBI49587.1"/>
    </source>
</evidence>
<proteinExistence type="predicted"/>
<accession>A0ABM7GGF4</accession>
<organism evidence="1 2">
    <name type="scientific">Vreelandella olivaria</name>
    <dbReference type="NCBI Taxonomy" id="390919"/>
    <lineage>
        <taxon>Bacteria</taxon>
        <taxon>Pseudomonadati</taxon>
        <taxon>Pseudomonadota</taxon>
        <taxon>Gammaproteobacteria</taxon>
        <taxon>Oceanospirillales</taxon>
        <taxon>Halomonadaceae</taxon>
        <taxon>Vreelandella</taxon>
    </lineage>
</organism>